<proteinExistence type="predicted"/>
<evidence type="ECO:0000313" key="2">
    <source>
        <dbReference type="EMBL" id="CAI5447903.1"/>
    </source>
</evidence>
<feature type="compositionally biased region" description="Polar residues" evidence="1">
    <location>
        <begin position="38"/>
        <end position="52"/>
    </location>
</feature>
<reference evidence="2" key="1">
    <citation type="submission" date="2022-11" db="EMBL/GenBank/DDBJ databases">
        <authorList>
            <person name="Kikuchi T."/>
        </authorList>
    </citation>
    <scope>NUCLEOTIDE SEQUENCE</scope>
    <source>
        <strain evidence="2">PS1010</strain>
    </source>
</reference>
<accession>A0A9P1ILN7</accession>
<organism evidence="2 3">
    <name type="scientific">Caenorhabditis angaria</name>
    <dbReference type="NCBI Taxonomy" id="860376"/>
    <lineage>
        <taxon>Eukaryota</taxon>
        <taxon>Metazoa</taxon>
        <taxon>Ecdysozoa</taxon>
        <taxon>Nematoda</taxon>
        <taxon>Chromadorea</taxon>
        <taxon>Rhabditida</taxon>
        <taxon>Rhabditina</taxon>
        <taxon>Rhabditomorpha</taxon>
        <taxon>Rhabditoidea</taxon>
        <taxon>Rhabditidae</taxon>
        <taxon>Peloderinae</taxon>
        <taxon>Caenorhabditis</taxon>
    </lineage>
</organism>
<name>A0A9P1ILN7_9PELO</name>
<evidence type="ECO:0000256" key="1">
    <source>
        <dbReference type="SAM" id="MobiDB-lite"/>
    </source>
</evidence>
<comment type="caution">
    <text evidence="2">The sequence shown here is derived from an EMBL/GenBank/DDBJ whole genome shotgun (WGS) entry which is preliminary data.</text>
</comment>
<feature type="compositionally biased region" description="Basic and acidic residues" evidence="1">
    <location>
        <begin position="20"/>
        <end position="30"/>
    </location>
</feature>
<dbReference type="EMBL" id="CANHGI010000004">
    <property type="protein sequence ID" value="CAI5447903.1"/>
    <property type="molecule type" value="Genomic_DNA"/>
</dbReference>
<keyword evidence="3" id="KW-1185">Reference proteome</keyword>
<sequence length="206" mass="23024">MYNECFLILSVQCQAAADRESHPEEVEQPPKKVASVASDGSPSMTTKFNNKNGGRGQMRCRTTTTVSICFSSAFAVKSPPQIASSSVADPELSLLIFYFSVFFNRLLQSSQDRRCQADLNTHHCYQFVASSSVAVQRLECRAAANPSSSSEAAKSSWKWKIFAPPTGFQSEFAWEIFSSRAVYCKLSHHHLKLHAINIIFHNLQFF</sequence>
<dbReference type="AlphaFoldDB" id="A0A9P1ILN7"/>
<evidence type="ECO:0000313" key="3">
    <source>
        <dbReference type="Proteomes" id="UP001152747"/>
    </source>
</evidence>
<protein>
    <submittedName>
        <fullName evidence="2">Uncharacterized protein</fullName>
    </submittedName>
</protein>
<feature type="region of interest" description="Disordered" evidence="1">
    <location>
        <begin position="20"/>
        <end position="56"/>
    </location>
</feature>
<gene>
    <name evidence="2" type="ORF">CAMP_LOCUS10540</name>
</gene>
<dbReference type="Proteomes" id="UP001152747">
    <property type="component" value="Unassembled WGS sequence"/>
</dbReference>